<dbReference type="Proteomes" id="UP001244341">
    <property type="component" value="Chromosome 3b"/>
</dbReference>
<evidence type="ECO:0000313" key="2">
    <source>
        <dbReference type="Proteomes" id="UP001244341"/>
    </source>
</evidence>
<organism evidence="1 2">
    <name type="scientific">Tetradesmus obliquus</name>
    <name type="common">Green alga</name>
    <name type="synonym">Acutodesmus obliquus</name>
    <dbReference type="NCBI Taxonomy" id="3088"/>
    <lineage>
        <taxon>Eukaryota</taxon>
        <taxon>Viridiplantae</taxon>
        <taxon>Chlorophyta</taxon>
        <taxon>core chlorophytes</taxon>
        <taxon>Chlorophyceae</taxon>
        <taxon>CS clade</taxon>
        <taxon>Sphaeropleales</taxon>
        <taxon>Scenedesmaceae</taxon>
        <taxon>Tetradesmus</taxon>
    </lineage>
</organism>
<proteinExistence type="predicted"/>
<dbReference type="EMBL" id="CP126210">
    <property type="protein sequence ID" value="WIA11830.1"/>
    <property type="molecule type" value="Genomic_DNA"/>
</dbReference>
<reference evidence="1 2" key="1">
    <citation type="submission" date="2023-05" db="EMBL/GenBank/DDBJ databases">
        <title>A 100% complete, gapless, phased diploid assembly of the Scenedesmus obliquus UTEX 3031 genome.</title>
        <authorList>
            <person name="Biondi T.C."/>
            <person name="Hanschen E.R."/>
            <person name="Kwon T."/>
            <person name="Eng W."/>
            <person name="Kruse C.P.S."/>
            <person name="Koehler S.I."/>
            <person name="Kunde Y."/>
            <person name="Gleasner C.D."/>
            <person name="You Mak K.T."/>
            <person name="Polle J."/>
            <person name="Hovde B.T."/>
            <person name="Starkenburg S.R."/>
        </authorList>
    </citation>
    <scope>NUCLEOTIDE SEQUENCE [LARGE SCALE GENOMIC DNA]</scope>
    <source>
        <strain evidence="1 2">DOE0152z</strain>
    </source>
</reference>
<keyword evidence="2" id="KW-1185">Reference proteome</keyword>
<name>A0ABY8TRU7_TETOB</name>
<evidence type="ECO:0000313" key="1">
    <source>
        <dbReference type="EMBL" id="WIA11830.1"/>
    </source>
</evidence>
<sequence>MSLHDLLMVLQPRLGEADDSLHTRRQLFLSQLARKHPVAFFQFLDICARCRPLDAATAGRLVLLSDA</sequence>
<protein>
    <submittedName>
        <fullName evidence="1">Uncharacterized protein</fullName>
    </submittedName>
</protein>
<accession>A0ABY8TRU7</accession>
<gene>
    <name evidence="1" type="ORF">OEZ85_011918</name>
</gene>